<dbReference type="EMBL" id="NRSD01000013">
    <property type="protein sequence ID" value="MBK1645547.1"/>
    <property type="molecule type" value="Genomic_DNA"/>
</dbReference>
<reference evidence="1 2" key="1">
    <citation type="journal article" date="2020" name="Microorganisms">
        <title>Osmotic Adaptation and Compatible Solute Biosynthesis of Phototrophic Bacteria as Revealed from Genome Analyses.</title>
        <authorList>
            <person name="Imhoff J.F."/>
            <person name="Rahn T."/>
            <person name="Kunzel S."/>
            <person name="Keller A."/>
            <person name="Neulinger S.C."/>
        </authorList>
    </citation>
    <scope>NUCLEOTIDE SEQUENCE [LARGE SCALE GENOMIC DNA]</scope>
    <source>
        <strain evidence="1 2">DSM 21303</strain>
    </source>
</reference>
<sequence>MSIASRRLAFQLLAAGALLAALAAAFWGGFELGRQQTSALLEPRFSILAAEHDSALTALASLQDELAVQRRERVILERNVQIDREAARVLTGQLRQSQDAQLVLNREISYLRRLVQDGGRGGLRAHDLQLSVEAPNQRVQYRFTVSQLIPGASPARGHVSFTVEGRDADGTVSRLALHELPAADPETLSVELEHLQNLSGTFALPLDFEPSGIVILVEPEQADLIPTSEFFPWVLMTEGAARNAETGAVAPQDS</sequence>
<evidence type="ECO:0000313" key="2">
    <source>
        <dbReference type="Proteomes" id="UP001138802"/>
    </source>
</evidence>
<protein>
    <submittedName>
        <fullName evidence="1">Uncharacterized protein</fullName>
    </submittedName>
</protein>
<dbReference type="InterPro" id="IPR046703">
    <property type="entry name" value="DUF6776"/>
</dbReference>
<accession>A0A9X0WJX9</accession>
<gene>
    <name evidence="1" type="ORF">CKO25_13020</name>
</gene>
<evidence type="ECO:0000313" key="1">
    <source>
        <dbReference type="EMBL" id="MBK1645547.1"/>
    </source>
</evidence>
<dbReference type="AlphaFoldDB" id="A0A9X0WJX9"/>
<proteinExistence type="predicted"/>
<dbReference type="Pfam" id="PF20567">
    <property type="entry name" value="DUF6776"/>
    <property type="match status" value="1"/>
</dbReference>
<organism evidence="1 2">
    <name type="scientific">Thiocapsa imhoffii</name>
    <dbReference type="NCBI Taxonomy" id="382777"/>
    <lineage>
        <taxon>Bacteria</taxon>
        <taxon>Pseudomonadati</taxon>
        <taxon>Pseudomonadota</taxon>
        <taxon>Gammaproteobacteria</taxon>
        <taxon>Chromatiales</taxon>
        <taxon>Chromatiaceae</taxon>
        <taxon>Thiocapsa</taxon>
    </lineage>
</organism>
<name>A0A9X0WJX9_9GAMM</name>
<keyword evidence="2" id="KW-1185">Reference proteome</keyword>
<comment type="caution">
    <text evidence="1">The sequence shown here is derived from an EMBL/GenBank/DDBJ whole genome shotgun (WGS) entry which is preliminary data.</text>
</comment>
<dbReference type="Proteomes" id="UP001138802">
    <property type="component" value="Unassembled WGS sequence"/>
</dbReference>